<accession>A0A6C0I0Q6</accession>
<sequence>MDKIQERGEKNNVHFLEFMHLVYTILQNILIDSNTTYDTTRVIVQNKLSNTVPYAEIIEHHPQYGALKVYKSIIILNKGIIIDLSPFYKIRISQNNDGQYDLILMDTENKFIDFVIGGYSRSNPKTVNSSNLEQELSCLLLILPNSTF</sequence>
<protein>
    <submittedName>
        <fullName evidence="1">Uncharacterized protein</fullName>
    </submittedName>
</protein>
<evidence type="ECO:0000313" key="1">
    <source>
        <dbReference type="EMBL" id="QHT86588.1"/>
    </source>
</evidence>
<proteinExistence type="predicted"/>
<dbReference type="AlphaFoldDB" id="A0A6C0I0Q6"/>
<name>A0A6C0I0Q6_9ZZZZ</name>
<organism evidence="1">
    <name type="scientific">viral metagenome</name>
    <dbReference type="NCBI Taxonomy" id="1070528"/>
    <lineage>
        <taxon>unclassified sequences</taxon>
        <taxon>metagenomes</taxon>
        <taxon>organismal metagenomes</taxon>
    </lineage>
</organism>
<reference evidence="1" key="1">
    <citation type="journal article" date="2020" name="Nature">
        <title>Giant virus diversity and host interactions through global metagenomics.</title>
        <authorList>
            <person name="Schulz F."/>
            <person name="Roux S."/>
            <person name="Paez-Espino D."/>
            <person name="Jungbluth S."/>
            <person name="Walsh D.A."/>
            <person name="Denef V.J."/>
            <person name="McMahon K.D."/>
            <person name="Konstantinidis K.T."/>
            <person name="Eloe-Fadrosh E.A."/>
            <person name="Kyrpides N.C."/>
            <person name="Woyke T."/>
        </authorList>
    </citation>
    <scope>NUCLEOTIDE SEQUENCE</scope>
    <source>
        <strain evidence="1">GVMAG-M-3300023184-186</strain>
    </source>
</reference>
<dbReference type="EMBL" id="MN740072">
    <property type="protein sequence ID" value="QHT86588.1"/>
    <property type="molecule type" value="Genomic_DNA"/>
</dbReference>